<dbReference type="PANTHER" id="PTHR43895">
    <property type="entry name" value="CALCIUM/CALMODULIN-DEPENDENT PROTEIN KINASE KINASE-RELATED"/>
    <property type="match status" value="1"/>
</dbReference>
<feature type="binding site" evidence="12">
    <location>
        <position position="55"/>
    </location>
    <ligand>
        <name>ATP</name>
        <dbReference type="ChEBI" id="CHEBI:30616"/>
    </ligand>
</feature>
<dbReference type="InterPro" id="IPR018451">
    <property type="entry name" value="NAF/FISL_domain"/>
</dbReference>
<dbReference type="PROSITE" id="PS00108">
    <property type="entry name" value="PROTEIN_KINASE_ST"/>
    <property type="match status" value="1"/>
</dbReference>
<gene>
    <name evidence="17" type="ORF">ZOSMA_16G01530</name>
</gene>
<evidence type="ECO:0000256" key="13">
    <source>
        <dbReference type="RuleBase" id="RU000304"/>
    </source>
</evidence>
<dbReference type="Gene3D" id="1.10.510.10">
    <property type="entry name" value="Transferase(Phosphotransferase) domain 1"/>
    <property type="match status" value="1"/>
</dbReference>
<dbReference type="PROSITE" id="PS50011">
    <property type="entry name" value="PROTEIN_KINASE_DOM"/>
    <property type="match status" value="1"/>
</dbReference>
<protein>
    <recommendedName>
        <fullName evidence="3">non-specific serine/threonine protein kinase</fullName>
        <ecNumber evidence="3">2.7.11.1</ecNumber>
    </recommendedName>
</protein>
<sequence>MGDLNREDDDDMCSHGDGTKILMGKYKLGRFLGKGTFAKVYYAKHIQTGDSVAIKVIDKEQIRRQGLVDQLVREISAMRLVRHPNVVEIREVMATKTRVFFVMEYVSGGELYSKVVNGKIKEDVARMYFQQLISAVDFCHSRGISHRDLKLENVLLDQDGNVKISDFGLSALPEQIRKDGLLHTRCGTPAYVAPEVLRMKGYDGTKTDLWSCGVLLYVLLAGFLPFRDENLMKMYCKIFKADFKFPPWISPGAVNIISRLLVTDPEKRITASQIMERPWFKKGLSFPTENESRSSDHVHSGVAGEEDKAPASYNAFELISTMASGFDLSGLFESKKKGGTVFTSRNSGGEIMDRLEKVGRGLGFETTRAKQYKIRLEKRSQFGSKCNLAVMAEVFEVAPDVLLVELNKSSGDSDEYARFCEQDVRTAIKDIVWSWQDI</sequence>
<feature type="domain" description="Protein kinase" evidence="15">
    <location>
        <begin position="26"/>
        <end position="280"/>
    </location>
</feature>
<dbReference type="OMA" id="PMTMFTS"/>
<evidence type="ECO:0000256" key="8">
    <source>
        <dbReference type="ARBA" id="ARBA00022840"/>
    </source>
</evidence>
<dbReference type="AlphaFoldDB" id="A0A0K9PVB7"/>
<keyword evidence="5" id="KW-0808">Transferase</keyword>
<evidence type="ECO:0000256" key="2">
    <source>
        <dbReference type="ARBA" id="ARBA00006234"/>
    </source>
</evidence>
<evidence type="ECO:0000313" key="18">
    <source>
        <dbReference type="Proteomes" id="UP000036987"/>
    </source>
</evidence>
<reference evidence="18" key="1">
    <citation type="journal article" date="2016" name="Nature">
        <title>The genome of the seagrass Zostera marina reveals angiosperm adaptation to the sea.</title>
        <authorList>
            <person name="Olsen J.L."/>
            <person name="Rouze P."/>
            <person name="Verhelst B."/>
            <person name="Lin Y.-C."/>
            <person name="Bayer T."/>
            <person name="Collen J."/>
            <person name="Dattolo E."/>
            <person name="De Paoli E."/>
            <person name="Dittami S."/>
            <person name="Maumus F."/>
            <person name="Michel G."/>
            <person name="Kersting A."/>
            <person name="Lauritano C."/>
            <person name="Lohaus R."/>
            <person name="Toepel M."/>
            <person name="Tonon T."/>
            <person name="Vanneste K."/>
            <person name="Amirebrahimi M."/>
            <person name="Brakel J."/>
            <person name="Bostroem C."/>
            <person name="Chovatia M."/>
            <person name="Grimwood J."/>
            <person name="Jenkins J.W."/>
            <person name="Jueterbock A."/>
            <person name="Mraz A."/>
            <person name="Stam W.T."/>
            <person name="Tice H."/>
            <person name="Bornberg-Bauer E."/>
            <person name="Green P.J."/>
            <person name="Pearson G.A."/>
            <person name="Procaccini G."/>
            <person name="Duarte C.M."/>
            <person name="Schmutz J."/>
            <person name="Reusch T.B.H."/>
            <person name="Van de Peer Y."/>
        </authorList>
    </citation>
    <scope>NUCLEOTIDE SEQUENCE [LARGE SCALE GENOMIC DNA]</scope>
    <source>
        <strain evidence="18">cv. Finnish</strain>
    </source>
</reference>
<dbReference type="GO" id="GO:0007165">
    <property type="term" value="P:signal transduction"/>
    <property type="evidence" value="ECO:0000318"/>
    <property type="project" value="GO_Central"/>
</dbReference>
<feature type="region of interest" description="Disordered" evidence="14">
    <location>
        <begin position="287"/>
        <end position="306"/>
    </location>
</feature>
<dbReference type="InterPro" id="IPR000719">
    <property type="entry name" value="Prot_kinase_dom"/>
</dbReference>
<dbReference type="InterPro" id="IPR017441">
    <property type="entry name" value="Protein_kinase_ATP_BS"/>
</dbReference>
<dbReference type="GO" id="GO:0005524">
    <property type="term" value="F:ATP binding"/>
    <property type="evidence" value="ECO:0007669"/>
    <property type="project" value="UniProtKB-UniRule"/>
</dbReference>
<evidence type="ECO:0000256" key="10">
    <source>
        <dbReference type="ARBA" id="ARBA00047899"/>
    </source>
</evidence>
<evidence type="ECO:0000256" key="9">
    <source>
        <dbReference type="ARBA" id="ARBA00023211"/>
    </source>
</evidence>
<dbReference type="EC" id="2.7.11.1" evidence="3"/>
<evidence type="ECO:0000313" key="17">
    <source>
        <dbReference type="EMBL" id="KMZ72182.1"/>
    </source>
</evidence>
<dbReference type="STRING" id="29655.A0A0K9PVB7"/>
<feature type="domain" description="NAF" evidence="16">
    <location>
        <begin position="308"/>
        <end position="333"/>
    </location>
</feature>
<evidence type="ECO:0000256" key="5">
    <source>
        <dbReference type="ARBA" id="ARBA00022679"/>
    </source>
</evidence>
<proteinExistence type="inferred from homology"/>
<dbReference type="Pfam" id="PF03822">
    <property type="entry name" value="NAF"/>
    <property type="match status" value="1"/>
</dbReference>
<dbReference type="CDD" id="cd12195">
    <property type="entry name" value="CIPK_C"/>
    <property type="match status" value="1"/>
</dbReference>
<keyword evidence="6 12" id="KW-0547">Nucleotide-binding</keyword>
<comment type="cofactor">
    <cofactor evidence="1">
        <name>Mn(2+)</name>
        <dbReference type="ChEBI" id="CHEBI:29035"/>
    </cofactor>
</comment>
<dbReference type="SMART" id="SM00220">
    <property type="entry name" value="S_TKc"/>
    <property type="match status" value="1"/>
</dbReference>
<name>A0A0K9PVB7_ZOSMR</name>
<evidence type="ECO:0000256" key="4">
    <source>
        <dbReference type="ARBA" id="ARBA00022527"/>
    </source>
</evidence>
<evidence type="ECO:0000256" key="7">
    <source>
        <dbReference type="ARBA" id="ARBA00022777"/>
    </source>
</evidence>
<organism evidence="17 18">
    <name type="scientific">Zostera marina</name>
    <name type="common">Eelgrass</name>
    <dbReference type="NCBI Taxonomy" id="29655"/>
    <lineage>
        <taxon>Eukaryota</taxon>
        <taxon>Viridiplantae</taxon>
        <taxon>Streptophyta</taxon>
        <taxon>Embryophyta</taxon>
        <taxon>Tracheophyta</taxon>
        <taxon>Spermatophyta</taxon>
        <taxon>Magnoliopsida</taxon>
        <taxon>Liliopsida</taxon>
        <taxon>Zosteraceae</taxon>
        <taxon>Zostera</taxon>
    </lineage>
</organism>
<dbReference type="PROSITE" id="PS00107">
    <property type="entry name" value="PROTEIN_KINASE_ATP"/>
    <property type="match status" value="1"/>
</dbReference>
<dbReference type="GO" id="GO:0106310">
    <property type="term" value="F:protein serine kinase activity"/>
    <property type="evidence" value="ECO:0007669"/>
    <property type="project" value="RHEA"/>
</dbReference>
<dbReference type="InterPro" id="IPR008271">
    <property type="entry name" value="Ser/Thr_kinase_AS"/>
</dbReference>
<dbReference type="PROSITE" id="PS50816">
    <property type="entry name" value="NAF"/>
    <property type="match status" value="1"/>
</dbReference>
<dbReference type="Pfam" id="PF00069">
    <property type="entry name" value="Pkinase"/>
    <property type="match status" value="1"/>
</dbReference>
<evidence type="ECO:0000259" key="15">
    <source>
        <dbReference type="PROSITE" id="PS50011"/>
    </source>
</evidence>
<evidence type="ECO:0000256" key="6">
    <source>
        <dbReference type="ARBA" id="ARBA00022741"/>
    </source>
</evidence>
<evidence type="ECO:0000256" key="14">
    <source>
        <dbReference type="SAM" id="MobiDB-lite"/>
    </source>
</evidence>
<dbReference type="InterPro" id="IPR004041">
    <property type="entry name" value="NAF_dom"/>
</dbReference>
<dbReference type="FunFam" id="1.10.510.10:FF:000279">
    <property type="entry name" value="Non-specific serine/threonine protein kinase"/>
    <property type="match status" value="1"/>
</dbReference>
<evidence type="ECO:0000259" key="16">
    <source>
        <dbReference type="PROSITE" id="PS50816"/>
    </source>
</evidence>
<comment type="caution">
    <text evidence="17">The sequence shown here is derived from an EMBL/GenBank/DDBJ whole genome shotgun (WGS) entry which is preliminary data.</text>
</comment>
<evidence type="ECO:0000256" key="11">
    <source>
        <dbReference type="ARBA" id="ARBA00048679"/>
    </source>
</evidence>
<dbReference type="GO" id="GO:0004674">
    <property type="term" value="F:protein serine/threonine kinase activity"/>
    <property type="evidence" value="ECO:0000318"/>
    <property type="project" value="GO_Central"/>
</dbReference>
<keyword evidence="7 17" id="KW-0418">Kinase</keyword>
<keyword evidence="8 12" id="KW-0067">ATP-binding</keyword>
<evidence type="ECO:0000256" key="12">
    <source>
        <dbReference type="PROSITE-ProRule" id="PRU10141"/>
    </source>
</evidence>
<dbReference type="SMR" id="A0A0K9PVB7"/>
<dbReference type="PANTHER" id="PTHR43895:SF162">
    <property type="entry name" value="CBL-INTERACTING SERINE_THREONINE-PROTEIN KINASE 25"/>
    <property type="match status" value="1"/>
</dbReference>
<keyword evidence="18" id="KW-1185">Reference proteome</keyword>
<accession>A0A0K9PVB7</accession>
<dbReference type="SUPFAM" id="SSF56112">
    <property type="entry name" value="Protein kinase-like (PK-like)"/>
    <property type="match status" value="1"/>
</dbReference>
<keyword evidence="9" id="KW-0464">Manganese</keyword>
<comment type="catalytic activity">
    <reaction evidence="10">
        <text>L-threonyl-[protein] + ATP = O-phospho-L-threonyl-[protein] + ADP + H(+)</text>
        <dbReference type="Rhea" id="RHEA:46608"/>
        <dbReference type="Rhea" id="RHEA-COMP:11060"/>
        <dbReference type="Rhea" id="RHEA-COMP:11605"/>
        <dbReference type="ChEBI" id="CHEBI:15378"/>
        <dbReference type="ChEBI" id="CHEBI:30013"/>
        <dbReference type="ChEBI" id="CHEBI:30616"/>
        <dbReference type="ChEBI" id="CHEBI:61977"/>
        <dbReference type="ChEBI" id="CHEBI:456216"/>
        <dbReference type="EC" id="2.7.11.1"/>
    </reaction>
</comment>
<evidence type="ECO:0000256" key="1">
    <source>
        <dbReference type="ARBA" id="ARBA00001936"/>
    </source>
</evidence>
<dbReference type="Gene3D" id="3.30.200.20">
    <property type="entry name" value="Phosphorylase Kinase, domain 1"/>
    <property type="match status" value="1"/>
</dbReference>
<dbReference type="Proteomes" id="UP000036987">
    <property type="component" value="Unassembled WGS sequence"/>
</dbReference>
<dbReference type="Gene3D" id="3.30.310.80">
    <property type="entry name" value="Kinase associated domain 1, KA1"/>
    <property type="match status" value="1"/>
</dbReference>
<dbReference type="OrthoDB" id="193931at2759"/>
<keyword evidence="4 13" id="KW-0723">Serine/threonine-protein kinase</keyword>
<evidence type="ECO:0000256" key="3">
    <source>
        <dbReference type="ARBA" id="ARBA00012513"/>
    </source>
</evidence>
<dbReference type="InterPro" id="IPR011009">
    <property type="entry name" value="Kinase-like_dom_sf"/>
</dbReference>
<dbReference type="EMBL" id="LFYR01000643">
    <property type="protein sequence ID" value="KMZ72182.1"/>
    <property type="molecule type" value="Genomic_DNA"/>
</dbReference>
<dbReference type="FunFam" id="3.30.200.20:FF:000096">
    <property type="entry name" value="Non-specific serine/threonine protein kinase"/>
    <property type="match status" value="1"/>
</dbReference>
<feature type="compositionally biased region" description="Basic and acidic residues" evidence="14">
    <location>
        <begin position="290"/>
        <end position="306"/>
    </location>
</feature>
<comment type="catalytic activity">
    <reaction evidence="11">
        <text>L-seryl-[protein] + ATP = O-phospho-L-seryl-[protein] + ADP + H(+)</text>
        <dbReference type="Rhea" id="RHEA:17989"/>
        <dbReference type="Rhea" id="RHEA-COMP:9863"/>
        <dbReference type="Rhea" id="RHEA-COMP:11604"/>
        <dbReference type="ChEBI" id="CHEBI:15378"/>
        <dbReference type="ChEBI" id="CHEBI:29999"/>
        <dbReference type="ChEBI" id="CHEBI:30616"/>
        <dbReference type="ChEBI" id="CHEBI:83421"/>
        <dbReference type="ChEBI" id="CHEBI:456216"/>
        <dbReference type="EC" id="2.7.11.1"/>
    </reaction>
</comment>
<comment type="similarity">
    <text evidence="2">Belongs to the protein kinase superfamily. CAMK Ser/Thr protein kinase family. SNF1 subfamily.</text>
</comment>
<dbReference type="FunFam" id="3.30.310.80:FF:000005">
    <property type="entry name" value="Non-specific serine/threonine protein kinase"/>
    <property type="match status" value="1"/>
</dbReference>